<protein>
    <recommendedName>
        <fullName evidence="2">FP protein C-terminal domain-containing protein</fullName>
    </recommendedName>
</protein>
<feature type="domain" description="FP protein C-terminal" evidence="2">
    <location>
        <begin position="361"/>
        <end position="415"/>
    </location>
</feature>
<evidence type="ECO:0000313" key="4">
    <source>
        <dbReference type="Proteomes" id="UP001314205"/>
    </source>
</evidence>
<organism evidence="3 4">
    <name type="scientific">Parnassius mnemosyne</name>
    <name type="common">clouded apollo</name>
    <dbReference type="NCBI Taxonomy" id="213953"/>
    <lineage>
        <taxon>Eukaryota</taxon>
        <taxon>Metazoa</taxon>
        <taxon>Ecdysozoa</taxon>
        <taxon>Arthropoda</taxon>
        <taxon>Hexapoda</taxon>
        <taxon>Insecta</taxon>
        <taxon>Pterygota</taxon>
        <taxon>Neoptera</taxon>
        <taxon>Endopterygota</taxon>
        <taxon>Lepidoptera</taxon>
        <taxon>Glossata</taxon>
        <taxon>Ditrysia</taxon>
        <taxon>Papilionoidea</taxon>
        <taxon>Papilionidae</taxon>
        <taxon>Parnassiinae</taxon>
        <taxon>Parnassini</taxon>
        <taxon>Parnassius</taxon>
        <taxon>Driopa</taxon>
    </lineage>
</organism>
<dbReference type="InterPro" id="IPR057251">
    <property type="entry name" value="FP_C"/>
</dbReference>
<sequence>MQDLNVIDFHKYLRFDNETLQMLLKMVGPEIQRSDTPMRQNISAKERILVTLRYLGTEESYPELMFQDNFLSFAYFYLTQSISQIIPATSFAIYKALKRFSQALKRNWKCHSCNRITRRKEDNTPVRRQLSPLSTTAADDTNLSCGEVLGTSEGQVNDSQLDSNSTTTSNPPAAAIIYDQFGALLDCKLSKISIDIKEDITHLRECLDALNTKLADYDRRIKSLESVEKENNILKATVADLQSRLNSQEQIALGNELEISGLEETPNENPTHLVLTVAAKLGIELQDMDLNYAHRAGPKNQNKKTNVGGNRKLQRSLVVAFTRRAKRDEFLKHAKARKNLKSKDILNHGPENMIYVNERLTGENRRLFRTTRAFAVEQGYRFCWLRNGCIFIRKGDVKDGSPAIRIKSESDLSRLLSAQTKPDTAAT</sequence>
<feature type="coiled-coil region" evidence="1">
    <location>
        <begin position="207"/>
        <end position="251"/>
    </location>
</feature>
<proteinExistence type="predicted"/>
<gene>
    <name evidence="3" type="ORF">PARMNEM_LOCUS6002</name>
</gene>
<dbReference type="Proteomes" id="UP001314205">
    <property type="component" value="Unassembled WGS sequence"/>
</dbReference>
<dbReference type="AlphaFoldDB" id="A0AAV1KP51"/>
<dbReference type="EMBL" id="CAVLGL010000068">
    <property type="protein sequence ID" value="CAK1584828.1"/>
    <property type="molecule type" value="Genomic_DNA"/>
</dbReference>
<evidence type="ECO:0000256" key="1">
    <source>
        <dbReference type="SAM" id="Coils"/>
    </source>
</evidence>
<name>A0AAV1KP51_9NEOP</name>
<accession>A0AAV1KP51</accession>
<evidence type="ECO:0000313" key="3">
    <source>
        <dbReference type="EMBL" id="CAK1584828.1"/>
    </source>
</evidence>
<dbReference type="Pfam" id="PF25298">
    <property type="entry name" value="Baculo_FP_2nd"/>
    <property type="match status" value="1"/>
</dbReference>
<comment type="caution">
    <text evidence="3">The sequence shown here is derived from an EMBL/GenBank/DDBJ whole genome shotgun (WGS) entry which is preliminary data.</text>
</comment>
<evidence type="ECO:0000259" key="2">
    <source>
        <dbReference type="Pfam" id="PF25298"/>
    </source>
</evidence>
<reference evidence="3 4" key="1">
    <citation type="submission" date="2023-11" db="EMBL/GenBank/DDBJ databases">
        <authorList>
            <person name="Hedman E."/>
            <person name="Englund M."/>
            <person name="Stromberg M."/>
            <person name="Nyberg Akerstrom W."/>
            <person name="Nylinder S."/>
            <person name="Jareborg N."/>
            <person name="Kallberg Y."/>
            <person name="Kronander E."/>
        </authorList>
    </citation>
    <scope>NUCLEOTIDE SEQUENCE [LARGE SCALE GENOMIC DNA]</scope>
</reference>
<keyword evidence="1" id="KW-0175">Coiled coil</keyword>
<keyword evidence="4" id="KW-1185">Reference proteome</keyword>